<evidence type="ECO:0000313" key="3">
    <source>
        <dbReference type="Proteomes" id="UP000050790"/>
    </source>
</evidence>
<dbReference type="Pfam" id="PF25794">
    <property type="entry name" value="SACS"/>
    <property type="match status" value="1"/>
</dbReference>
<dbReference type="PANTHER" id="PTHR32387:SF0">
    <property type="entry name" value="PROTEIN NO VEIN"/>
    <property type="match status" value="1"/>
</dbReference>
<feature type="region of interest" description="Disordered" evidence="1">
    <location>
        <begin position="1900"/>
        <end position="1924"/>
    </location>
</feature>
<dbReference type="InterPro" id="IPR058210">
    <property type="entry name" value="SACS/Nov_dom"/>
</dbReference>
<feature type="domain" description="Sacsin/Nov" evidence="2">
    <location>
        <begin position="1046"/>
        <end position="1258"/>
    </location>
</feature>
<dbReference type="NCBIfam" id="NF047352">
    <property type="entry name" value="P_loop_sacsin"/>
    <property type="match status" value="1"/>
</dbReference>
<accession>A0AA85A7R8</accession>
<dbReference type="Gene3D" id="3.30.565.10">
    <property type="entry name" value="Histidine kinase-like ATPase, C-terminal domain"/>
    <property type="match status" value="1"/>
</dbReference>
<evidence type="ECO:0000259" key="2">
    <source>
        <dbReference type="Pfam" id="PF25794"/>
    </source>
</evidence>
<name>A0AA85A7R8_9TREM</name>
<reference evidence="4" key="1">
    <citation type="submission" date="2023-11" db="UniProtKB">
        <authorList>
            <consortium name="WormBaseParasite"/>
        </authorList>
    </citation>
    <scope>IDENTIFICATION</scope>
</reference>
<dbReference type="InterPro" id="IPR036890">
    <property type="entry name" value="HATPase_C_sf"/>
</dbReference>
<dbReference type="InterPro" id="IPR052957">
    <property type="entry name" value="Auxin_embryo_med"/>
</dbReference>
<evidence type="ECO:0000256" key="1">
    <source>
        <dbReference type="SAM" id="MobiDB-lite"/>
    </source>
</evidence>
<proteinExistence type="predicted"/>
<dbReference type="PANTHER" id="PTHR32387">
    <property type="entry name" value="WU:FJ29H11"/>
    <property type="match status" value="1"/>
</dbReference>
<dbReference type="Proteomes" id="UP000050790">
    <property type="component" value="Unassembled WGS sequence"/>
</dbReference>
<dbReference type="WBParaSite" id="SMRG1_69310.1">
    <property type="protein sequence ID" value="SMRG1_69310.1"/>
    <property type="gene ID" value="SMRG1_69310"/>
</dbReference>
<feature type="region of interest" description="Disordered" evidence="1">
    <location>
        <begin position="2374"/>
        <end position="2401"/>
    </location>
</feature>
<dbReference type="SUPFAM" id="SSF55874">
    <property type="entry name" value="ATPase domain of HSP90 chaperone/DNA topoisomerase II/histidine kinase"/>
    <property type="match status" value="1"/>
</dbReference>
<feature type="region of interest" description="Disordered" evidence="1">
    <location>
        <begin position="506"/>
        <end position="525"/>
    </location>
</feature>
<protein>
    <recommendedName>
        <fullName evidence="2">Sacsin/Nov domain-containing protein</fullName>
    </recommendedName>
</protein>
<sequence>MPFPEPIPSYFDFQPSSGPSYQFRSVEDVNNIVQMLLWKVSQEHRYTGVGCIQEELFRHYPSAINFVTSIRMNADCIPRLAEHKKLIQRVNTLLWAYATTRNVLTLADMEQLIQLEAPNDYRLLGPIVRLPAALEILQVSEFDQHIVACFTTGFTNQALKMCTEDVLEELKTCICKNRYRLPTTVSRGSVCSWWESVFTNHMLGVLDNVRVVQHSNQYQKLNQLAKYGIRIKGFSHLVQEITNNLRPENLNKAARLAQDQLDNDIRQLYKDFTSSLVSKSALKSYRSMKPVNVLKHLATCATQLHAELQNWAEERSLVWPKGHLDSLLVFGQFMQRIAATGPFRTLVHLLILLFNTESMNIKELLTRVVSSVRKADRVLESTSQPTAADDTELIDLTANSDDELCEISTKLDDAITTKYPKLTEIVDKFNDLLRQQQQHEEEGNVNQSNNLWLSLASLEREIFPQVIGQNSSSLLSQLAEAINDGVNNVNLIPVNVNDIRKDKIRDENSYNESSPGKASVLHEESSTSRDIDPGLVFDFLQKLTCISSRSKEELCKLVCENLRIIHSSKLEQLIESILSQIMNDHEINKVKPLVYHHHVHLPNILTMEETQQSISLQSSSSDIISRLLTQRECVLSFLSACPSLMDLEAWSQWYQDCLFYDRWGSLDSFLIEAGAEQVCDQFNLLAIRILPFDGAVVGNNSQLLRLTAHPSSNDLKDALEKWRYNRDSLTIRLVGDYLIGSVIKASRLTISQACSIITNHFTTTTISKNVSDSNEWIYFVYSLLMKLPYSLLGLVFSLIIIPSLELAGIRCSTSWPLDKSDISLINNNVSSINYSLLHIFFHDELLSLNTLIDENNSQLNRIYLISAIGSIGYQLKWPAYIKYFEENRFKLIDNPTTVTMMNIDQMKNIDMNCQLSTITILPSSLSETQFISENVDNNDNNQISTCSKLMENNEDISTNVSIQSNDVNPNASDICKSTIHLDKNITIADSKNLSSDRHQFIEEIRRREFGVGVELSEEATDLIQRVEGKLSRSLVQLSEELYGLPGHFLLELIQNADDNTYGINDIPTLQLQLSTISTINNDCNSNTNDQKFSLLVMNNESVGFTEHDMSALCDIGQSTKVTQRDAKIGRKGIGFKSVFNITDTPEVHSNGFHVRFHRQSKCTKYTSQTPPSLILIPEWCDNELLMRSQNYSNEIPSWCKTLFILPLNSETLINRSTRIVQSPALYITQLVQTTLHPSLMLFLRRLQCLRFSSMESNINWSVKRTIKTLSSFISGKTQYITEIITVHETQCNLSSNGETNTIYKWFCFKEIIPVDYKETNKNLPSQTEISLAVSLNDSDNLQPCPIFSYLPIRSVGFRFFINADFDLTSSREDVDSTSAWNRWLVGKIPNIFSDMIECIEKLPESCFTVDLDSSQSNDNLGYTRIELIGRIISCLPYNLSFSSSTAAGCLTNRSITSSSSSISTTITNDNVFFGLPNQLRAKLSNLAWLPGIQRTVDCLPNIDSCKYVIASRLLVVPTLLSSTSSSSMLIEKECSHSSEETNSVASSNNSELILLHLLIDYLQIYEPHPELLVFSSHHRRLLMKPVEVEDTVKDMTNDNEIIDKYQSTDYLIDRIRIDALHWLGAQTISVESLLNLATNLKPEDINRPGLLSVLMSSFDACLTTYNTPTSKWSSQVSLSSKPSIAVSRRRLLTALQHLPIFPLTNGQCIRLNDKQKHVWSNDIHPVVLLPPCPSEIASMLIGITYDDYIQLIEKLGPLIKPDAFQLNQINYHKDYSTLLTDQSPIGLGLQIAYPSIVLTKWIIPYLKLKQSNNNFMNISIIQMNWYITIAQFYTSIYFNQNNYYQIENINEFSTILPIVVSNKFGENSILPALCNYDEYGLQRDQPIILPPTSITIASSSSSSSSLSNGTMELSSSSSSSSSSSVNMDRNFMEQLEVDLFKFLIEQINDSDCMYTVSPKYFQGVSTNSQQASRWYDLFSKAGVCTLLSVHKIKYFYQVSGTTLTSITTSKHDVTSSSILKDAISLPINHRLQKSIIEALHKQGLTLSIINTPLSNNSTTYLIEDYTSPGIDLLLTCIARLQDKLMGKEMAERLSCLLHDNWSSYSPVQSALFTRIKTQIDSLDKLDSSANDGLPTTTTTTTTTTTITTNDTLHYLDYSSWLYKLRETAWLPIESTILTTSSYQLMCPIDSRMIYSPSAFYQIQLQNNELFKLLKDTCYIWSPGSYIVSNSLNNQFTKSIGLINQPDRSTFEALMKCLGEKVRDNSIDSVHLTPDLMLFIYRTAVQYYLHDVVGDYSRTIDSSTEHSLIDWLRLVFANPTYPCILVQCPNTMITRKPMHKRPRSDTTTVNTDNVDLYESNVYKCPVCEAMSKSSTSMKTVPGKRRQRSNVDIDISGGSSDEVDQSTPAYHLVDIDVVCWESVVIDNHLLNSKYLNDNCSSDLGNNNSVHNIEDEEEDTVEYFNDQCILVDCTMSDGNEQPLIPVKPINRPRVFVLSKCYGSESRQFFIEKLGLPSTSTIDEILALRPNLPIMNHHNNNDNNADYRTYSIYNKSLYEFNKKLSHWYSLLDYCLYEEYFTEYRLHNRTEINIYQNNKSINDNKHKTNQTINNLVNIDIELNKSTQLNYIKQFPIILDSFGQWHKPCDIVTLTSTPTNDDEDNNNDDTTNHQSNKLYLFAWSKPIHARLIHEMNWKQWNASKNNVDGNNVSFDPIFRIMAHSLNCLNARYTGSSFKMSPFSTKSVFTSTSFLLDQLTSSSSVQYYCREGTVHGLLLDLFNLPVIDHVSELFIKHHYLHQVNTINYYSNPTTSFKTDSFMIPCRALDMFFKGLMRLILLWRYSTIHSSSNTITYHTNSSENSIDETMVNGILESKEINAFLVDHLHIALSFNNTSLYSKILSNNRIDLSKRFNGCLLNGKLFLDSTLGANIFANLSQIQPDHGTQLIYLLLGSMNDPLLKHSIGFNSIDNSLLSQIIDFICPYGGLKKISLTQFIQGFINLALSIQTDITVFINQPHLNSTFLNQLENYLVSHGVKQRKAKHELHLLCPPLLLPSSTLTTSKVVECYQNNQTTDSFVSSNSTNSDDNVVLTNQSINNNQPLISVNSMEVIPSKSSTFTTTTTNRQSTRYDTTLSAMQAISTGTTPFIRLSKETCQSIDQIHYKTTFWFNDENTMIPENLKTRLNRMLVNTTDKSTNIGRIGELYIYHTFIDYIHRIQIHHNNFDEMTSCEFPTGHPLLGIGRLIRCNWCNSDVESMKPYDFEVDVQVECDANKWDNLIENLKDEITNNIVRIIRRPSQLQDSTSSETSGLLSVGPIFIEVKSTMDSTNLHSNNSETNLNSGTDLFEFSLPEILCASQQGWRYHLLRVIWKNDYSQDFCQMSIASAPKVIHIPDLSNVLRQKSVNIRLCLALLRSEWIK</sequence>
<evidence type="ECO:0000313" key="4">
    <source>
        <dbReference type="WBParaSite" id="SMRG1_69310.1"/>
    </source>
</evidence>
<organism evidence="3 4">
    <name type="scientific">Schistosoma margrebowiei</name>
    <dbReference type="NCBI Taxonomy" id="48269"/>
    <lineage>
        <taxon>Eukaryota</taxon>
        <taxon>Metazoa</taxon>
        <taxon>Spiralia</taxon>
        <taxon>Lophotrochozoa</taxon>
        <taxon>Platyhelminthes</taxon>
        <taxon>Trematoda</taxon>
        <taxon>Digenea</taxon>
        <taxon>Strigeidida</taxon>
        <taxon>Schistosomatoidea</taxon>
        <taxon>Schistosomatidae</taxon>
        <taxon>Schistosoma</taxon>
    </lineage>
</organism>